<proteinExistence type="predicted"/>
<sequence>MSLGNFGRIAVGWTILTAVGVYSFVLSKESVEKRRYEDMQIRDRMKKANIGDYESVGTRRFNA</sequence>
<dbReference type="Pfam" id="PF15932">
    <property type="entry name" value="DUF4748"/>
    <property type="match status" value="1"/>
</dbReference>
<evidence type="ECO:0000313" key="2">
    <source>
        <dbReference type="EnsemblMetazoa" id="MDOA014369-PA"/>
    </source>
</evidence>
<keyword evidence="1" id="KW-0472">Membrane</keyword>
<dbReference type="OrthoDB" id="6706212at2759"/>
<keyword evidence="1" id="KW-0812">Transmembrane</keyword>
<keyword evidence="1" id="KW-1133">Transmembrane helix</keyword>
<gene>
    <name evidence="2" type="primary">101894239</name>
    <name evidence="4" type="synonym">LOC101889837</name>
</gene>
<evidence type="ECO:0000256" key="1">
    <source>
        <dbReference type="SAM" id="Phobius"/>
    </source>
</evidence>
<organism evidence="2">
    <name type="scientific">Musca domestica</name>
    <name type="common">House fly</name>
    <dbReference type="NCBI Taxonomy" id="7370"/>
    <lineage>
        <taxon>Eukaryota</taxon>
        <taxon>Metazoa</taxon>
        <taxon>Ecdysozoa</taxon>
        <taxon>Arthropoda</taxon>
        <taxon>Hexapoda</taxon>
        <taxon>Insecta</taxon>
        <taxon>Pterygota</taxon>
        <taxon>Neoptera</taxon>
        <taxon>Endopterygota</taxon>
        <taxon>Diptera</taxon>
        <taxon>Brachycera</taxon>
        <taxon>Muscomorpha</taxon>
        <taxon>Muscoidea</taxon>
        <taxon>Muscidae</taxon>
        <taxon>Musca</taxon>
    </lineage>
</organism>
<dbReference type="VEuPathDB" id="VectorBase:MDOA008518"/>
<protein>
    <submittedName>
        <fullName evidence="4">Uncharacterized protein LOC101889837</fullName>
    </submittedName>
</protein>
<dbReference type="Proteomes" id="UP001652621">
    <property type="component" value="Unplaced"/>
</dbReference>
<dbReference type="EnsemblMetazoa" id="MDOA008518-RA">
    <property type="protein sequence ID" value="MDOA008518-PA"/>
    <property type="gene ID" value="MDOA008518"/>
</dbReference>
<feature type="transmembrane region" description="Helical" evidence="1">
    <location>
        <begin position="6"/>
        <end position="26"/>
    </location>
</feature>
<dbReference type="RefSeq" id="XP_005191731.1">
    <property type="nucleotide sequence ID" value="XM_005191674.3"/>
</dbReference>
<dbReference type="VEuPathDB" id="VectorBase:MDOA014369"/>
<dbReference type="VEuPathDB" id="VectorBase:MDOMA2_001679"/>
<reference evidence="2" key="1">
    <citation type="submission" date="2020-05" db="UniProtKB">
        <authorList>
            <consortium name="EnsemblMetazoa"/>
        </authorList>
    </citation>
    <scope>IDENTIFICATION</scope>
    <source>
        <strain evidence="2">Aabys</strain>
    </source>
</reference>
<name>A0A1I8NEI2_MUSDO</name>
<dbReference type="KEGG" id="mde:101889837"/>
<dbReference type="GeneID" id="101889837"/>
<keyword evidence="3" id="KW-1185">Reference proteome</keyword>
<evidence type="ECO:0000313" key="4">
    <source>
        <dbReference type="RefSeq" id="XP_005191731.1"/>
    </source>
</evidence>
<reference evidence="4" key="2">
    <citation type="submission" date="2025-04" db="UniProtKB">
        <authorList>
            <consortium name="RefSeq"/>
        </authorList>
    </citation>
    <scope>IDENTIFICATION</scope>
    <source>
        <strain evidence="4">Aabys</strain>
    </source>
</reference>
<accession>A0A1I8NEI2</accession>
<dbReference type="InterPro" id="IPR031833">
    <property type="entry name" value="DUF4748"/>
</dbReference>
<dbReference type="EnsemblMetazoa" id="MDOA014369-RA">
    <property type="protein sequence ID" value="MDOA014369-PA"/>
    <property type="gene ID" value="MDOA014369"/>
</dbReference>
<evidence type="ECO:0000313" key="3">
    <source>
        <dbReference type="Proteomes" id="UP001652621"/>
    </source>
</evidence>
<dbReference type="eggNOG" id="ENOG502SAER">
    <property type="taxonomic scope" value="Eukaryota"/>
</dbReference>
<dbReference type="STRING" id="7370.A0A1I8NEI2"/>
<dbReference type="AlphaFoldDB" id="A0A1I8NEI2"/>